<dbReference type="InterPro" id="IPR009075">
    <property type="entry name" value="AcylCo_DH/oxidase_C"/>
</dbReference>
<keyword evidence="6 7" id="KW-0560">Oxidoreductase</keyword>
<evidence type="ECO:0000256" key="1">
    <source>
        <dbReference type="ARBA" id="ARBA00001974"/>
    </source>
</evidence>
<dbReference type="InterPro" id="IPR036250">
    <property type="entry name" value="AcylCo_DH-like_C"/>
</dbReference>
<dbReference type="GO" id="GO:0005737">
    <property type="term" value="C:cytoplasm"/>
    <property type="evidence" value="ECO:0007669"/>
    <property type="project" value="TreeGrafter"/>
</dbReference>
<comment type="similarity">
    <text evidence="2 7">Belongs to the acyl-CoA dehydrogenase family.</text>
</comment>
<dbReference type="PANTHER" id="PTHR48083">
    <property type="entry name" value="MEDIUM-CHAIN SPECIFIC ACYL-COA DEHYDROGENASE, MITOCHONDRIAL-RELATED"/>
    <property type="match status" value="1"/>
</dbReference>
<comment type="subunit">
    <text evidence="3">Homodimer.</text>
</comment>
<evidence type="ECO:0000259" key="10">
    <source>
        <dbReference type="Pfam" id="PF02771"/>
    </source>
</evidence>
<dbReference type="PANTHER" id="PTHR48083:SF13">
    <property type="entry name" value="ACYL-COA DEHYDROGENASE FAMILY MEMBER 11"/>
    <property type="match status" value="1"/>
</dbReference>
<dbReference type="STRING" id="675120.N1PVL3"/>
<dbReference type="GO" id="GO:0050660">
    <property type="term" value="F:flavin adenine dinucleotide binding"/>
    <property type="evidence" value="ECO:0007669"/>
    <property type="project" value="InterPro"/>
</dbReference>
<sequence length="483" mass="53174">MSNAPPLPTAGGKPRLPASQRLPSIVEPFVSARARKTLDTIEKWVDEECIPADAVYAAQLGHGNGRWEGHPSILDDIKKRARELGLWNMFLPKNHYSNLAEYDTYGGSGGFTNVEYGLMAELLGRSKLASEACNCAAPDTGNMEVIARYGTAEQKQRWLRPLLAGQIRSGFLMTEPDKASSDGSNISLRINQEGNELVLNGSKWWSSGAGDDRCKIFIVMGLSDPNSSDRYKRQSMVLVPSDAKGLVVHRMLSVYGYDDAPHGHGHITFDNVRVPLSNILLGFGRGNEIMQGRLGPGRIHHAMRSIGAAEYALEWMIARLNDERKVPFGKPLREHGVLLEWVAKSRVEIDAARLVVLNAAIKIDNGDAKAALVEIAEAKVLVPQMACTVIDRAVQAHGAMGVCQDTPLASMWAHIRTIRIADGPDEVHLNQMGRRETRARAQECINRIQDQKSRAEELMRKYGVADKQLGGSKVQGFQTRAKL</sequence>
<evidence type="ECO:0000313" key="11">
    <source>
        <dbReference type="EMBL" id="EME46449.1"/>
    </source>
</evidence>
<evidence type="ECO:0008006" key="13">
    <source>
        <dbReference type="Google" id="ProtNLM"/>
    </source>
</evidence>
<evidence type="ECO:0000313" key="12">
    <source>
        <dbReference type="Proteomes" id="UP000016933"/>
    </source>
</evidence>
<dbReference type="HOGENOM" id="CLU_018204_1_2_1"/>
<feature type="domain" description="Acyl-CoA dehydrogenase/oxidase C-terminal" evidence="8">
    <location>
        <begin position="284"/>
        <end position="435"/>
    </location>
</feature>
<reference evidence="12" key="1">
    <citation type="journal article" date="2012" name="PLoS Genet.">
        <title>The genomes of the fungal plant pathogens Cladosporium fulvum and Dothistroma septosporum reveal adaptation to different hosts and lifestyles but also signatures of common ancestry.</title>
        <authorList>
            <person name="de Wit P.J.G.M."/>
            <person name="van der Burgt A."/>
            <person name="Oekmen B."/>
            <person name="Stergiopoulos I."/>
            <person name="Abd-Elsalam K.A."/>
            <person name="Aerts A.L."/>
            <person name="Bahkali A.H."/>
            <person name="Beenen H.G."/>
            <person name="Chettri P."/>
            <person name="Cox M.P."/>
            <person name="Datema E."/>
            <person name="de Vries R.P."/>
            <person name="Dhillon B."/>
            <person name="Ganley A.R."/>
            <person name="Griffiths S.A."/>
            <person name="Guo Y."/>
            <person name="Hamelin R.C."/>
            <person name="Henrissat B."/>
            <person name="Kabir M.S."/>
            <person name="Jashni M.K."/>
            <person name="Kema G."/>
            <person name="Klaubauf S."/>
            <person name="Lapidus A."/>
            <person name="Levasseur A."/>
            <person name="Lindquist E."/>
            <person name="Mehrabi R."/>
            <person name="Ohm R.A."/>
            <person name="Owen T.J."/>
            <person name="Salamov A."/>
            <person name="Schwelm A."/>
            <person name="Schijlen E."/>
            <person name="Sun H."/>
            <person name="van den Burg H.A."/>
            <person name="van Ham R.C.H.J."/>
            <person name="Zhang S."/>
            <person name="Goodwin S.B."/>
            <person name="Grigoriev I.V."/>
            <person name="Collemare J."/>
            <person name="Bradshaw R.E."/>
        </authorList>
    </citation>
    <scope>NUCLEOTIDE SEQUENCE [LARGE SCALE GENOMIC DNA]</scope>
    <source>
        <strain evidence="12">NZE10 / CBS 128990</strain>
    </source>
</reference>
<accession>N1PVL3</accession>
<dbReference type="Pfam" id="PF02771">
    <property type="entry name" value="Acyl-CoA_dh_N"/>
    <property type="match status" value="1"/>
</dbReference>
<evidence type="ECO:0000256" key="7">
    <source>
        <dbReference type="RuleBase" id="RU362125"/>
    </source>
</evidence>
<dbReference type="InterPro" id="IPR046373">
    <property type="entry name" value="Acyl-CoA_Oxase/DH_mid-dom_sf"/>
</dbReference>
<dbReference type="Gene3D" id="2.40.110.10">
    <property type="entry name" value="Butyryl-CoA Dehydrogenase, subunit A, domain 2"/>
    <property type="match status" value="1"/>
</dbReference>
<dbReference type="Gene3D" id="1.20.140.10">
    <property type="entry name" value="Butyryl-CoA Dehydrogenase, subunit A, domain 3"/>
    <property type="match status" value="1"/>
</dbReference>
<reference evidence="11 12" key="2">
    <citation type="journal article" date="2012" name="PLoS Pathog.">
        <title>Diverse lifestyles and strategies of plant pathogenesis encoded in the genomes of eighteen Dothideomycetes fungi.</title>
        <authorList>
            <person name="Ohm R.A."/>
            <person name="Feau N."/>
            <person name="Henrissat B."/>
            <person name="Schoch C.L."/>
            <person name="Horwitz B.A."/>
            <person name="Barry K.W."/>
            <person name="Condon B.J."/>
            <person name="Copeland A.C."/>
            <person name="Dhillon B."/>
            <person name="Glaser F."/>
            <person name="Hesse C.N."/>
            <person name="Kosti I."/>
            <person name="LaButti K."/>
            <person name="Lindquist E.A."/>
            <person name="Lucas S."/>
            <person name="Salamov A.A."/>
            <person name="Bradshaw R.E."/>
            <person name="Ciuffetti L."/>
            <person name="Hamelin R.C."/>
            <person name="Kema G.H.J."/>
            <person name="Lawrence C."/>
            <person name="Scott J.A."/>
            <person name="Spatafora J.W."/>
            <person name="Turgeon B.G."/>
            <person name="de Wit P.J.G.M."/>
            <person name="Zhong S."/>
            <person name="Goodwin S.B."/>
            <person name="Grigoriev I.V."/>
        </authorList>
    </citation>
    <scope>NUCLEOTIDE SEQUENCE [LARGE SCALE GENOMIC DNA]</scope>
    <source>
        <strain evidence="12">NZE10 / CBS 128990</strain>
    </source>
</reference>
<dbReference type="OrthoDB" id="434771at2759"/>
<dbReference type="GO" id="GO:0033539">
    <property type="term" value="P:fatty acid beta-oxidation using acyl-CoA dehydrogenase"/>
    <property type="evidence" value="ECO:0007669"/>
    <property type="project" value="TreeGrafter"/>
</dbReference>
<keyword evidence="12" id="KW-1185">Reference proteome</keyword>
<dbReference type="InterPro" id="IPR006091">
    <property type="entry name" value="Acyl-CoA_Oxase/DH_mid-dom"/>
</dbReference>
<gene>
    <name evidence="11" type="ORF">DOTSEDRAFT_51929</name>
</gene>
<dbReference type="Proteomes" id="UP000016933">
    <property type="component" value="Unassembled WGS sequence"/>
</dbReference>
<dbReference type="InterPro" id="IPR050741">
    <property type="entry name" value="Acyl-CoA_dehydrogenase"/>
</dbReference>
<organism evidence="11 12">
    <name type="scientific">Dothistroma septosporum (strain NZE10 / CBS 128990)</name>
    <name type="common">Red band needle blight fungus</name>
    <name type="synonym">Mycosphaerella pini</name>
    <dbReference type="NCBI Taxonomy" id="675120"/>
    <lineage>
        <taxon>Eukaryota</taxon>
        <taxon>Fungi</taxon>
        <taxon>Dikarya</taxon>
        <taxon>Ascomycota</taxon>
        <taxon>Pezizomycotina</taxon>
        <taxon>Dothideomycetes</taxon>
        <taxon>Dothideomycetidae</taxon>
        <taxon>Mycosphaerellales</taxon>
        <taxon>Mycosphaerellaceae</taxon>
        <taxon>Dothistroma</taxon>
    </lineage>
</organism>
<dbReference type="eggNOG" id="KOG1469">
    <property type="taxonomic scope" value="Eukaryota"/>
</dbReference>
<dbReference type="SUPFAM" id="SSF56645">
    <property type="entry name" value="Acyl-CoA dehydrogenase NM domain-like"/>
    <property type="match status" value="1"/>
</dbReference>
<evidence type="ECO:0000256" key="2">
    <source>
        <dbReference type="ARBA" id="ARBA00009347"/>
    </source>
</evidence>
<proteinExistence type="inferred from homology"/>
<evidence type="ECO:0000259" key="8">
    <source>
        <dbReference type="Pfam" id="PF00441"/>
    </source>
</evidence>
<dbReference type="AlphaFoldDB" id="N1PVL3"/>
<evidence type="ECO:0000256" key="4">
    <source>
        <dbReference type="ARBA" id="ARBA00022630"/>
    </source>
</evidence>
<evidence type="ECO:0000256" key="3">
    <source>
        <dbReference type="ARBA" id="ARBA00011738"/>
    </source>
</evidence>
<dbReference type="Pfam" id="PF02770">
    <property type="entry name" value="Acyl-CoA_dh_M"/>
    <property type="match status" value="1"/>
</dbReference>
<dbReference type="OMA" id="LAYMYAM"/>
<dbReference type="EMBL" id="KB446537">
    <property type="protein sequence ID" value="EME46449.1"/>
    <property type="molecule type" value="Genomic_DNA"/>
</dbReference>
<protein>
    <recommendedName>
        <fullName evidence="13">Acyl-CoA dehydrogenase-like protein</fullName>
    </recommendedName>
</protein>
<keyword evidence="4 7" id="KW-0285">Flavoprotein</keyword>
<dbReference type="Pfam" id="PF00441">
    <property type="entry name" value="Acyl-CoA_dh_1"/>
    <property type="match status" value="1"/>
</dbReference>
<evidence type="ECO:0000259" key="9">
    <source>
        <dbReference type="Pfam" id="PF02770"/>
    </source>
</evidence>
<dbReference type="SUPFAM" id="SSF47203">
    <property type="entry name" value="Acyl-CoA dehydrogenase C-terminal domain-like"/>
    <property type="match status" value="1"/>
</dbReference>
<evidence type="ECO:0000256" key="6">
    <source>
        <dbReference type="ARBA" id="ARBA00023002"/>
    </source>
</evidence>
<comment type="cofactor">
    <cofactor evidence="1 7">
        <name>FAD</name>
        <dbReference type="ChEBI" id="CHEBI:57692"/>
    </cofactor>
</comment>
<feature type="domain" description="Acyl-CoA oxidase/dehydrogenase middle" evidence="9">
    <location>
        <begin position="171"/>
        <end position="272"/>
    </location>
</feature>
<dbReference type="GO" id="GO:0003995">
    <property type="term" value="F:acyl-CoA dehydrogenase activity"/>
    <property type="evidence" value="ECO:0007669"/>
    <property type="project" value="TreeGrafter"/>
</dbReference>
<keyword evidence="5 7" id="KW-0274">FAD</keyword>
<name>N1PVL3_DOTSN</name>
<dbReference type="Gene3D" id="1.10.540.10">
    <property type="entry name" value="Acyl-CoA dehydrogenase/oxidase, N-terminal domain"/>
    <property type="match status" value="1"/>
</dbReference>
<dbReference type="InterPro" id="IPR013786">
    <property type="entry name" value="AcylCoA_DH/ox_N"/>
</dbReference>
<feature type="domain" description="Acyl-CoA dehydrogenase/oxidase N-terminal" evidence="10">
    <location>
        <begin position="35"/>
        <end position="165"/>
    </location>
</feature>
<dbReference type="InterPro" id="IPR009100">
    <property type="entry name" value="AcylCoA_DH/oxidase_NM_dom_sf"/>
</dbReference>
<dbReference type="InterPro" id="IPR037069">
    <property type="entry name" value="AcylCoA_DH/ox_N_sf"/>
</dbReference>
<evidence type="ECO:0000256" key="5">
    <source>
        <dbReference type="ARBA" id="ARBA00022827"/>
    </source>
</evidence>